<evidence type="ECO:0000256" key="6">
    <source>
        <dbReference type="ARBA" id="ARBA00022989"/>
    </source>
</evidence>
<evidence type="ECO:0000256" key="3">
    <source>
        <dbReference type="ARBA" id="ARBA00022475"/>
    </source>
</evidence>
<dbReference type="PIRSF" id="PIRSF018472">
    <property type="entry name" value="MreD_proteobac"/>
    <property type="match status" value="1"/>
</dbReference>
<dbReference type="RefSeq" id="WP_053937632.1">
    <property type="nucleotide sequence ID" value="NZ_LAQT01000007.1"/>
</dbReference>
<evidence type="ECO:0000313" key="10">
    <source>
        <dbReference type="Proteomes" id="UP000037939"/>
    </source>
</evidence>
<dbReference type="PANTHER" id="PTHR37484">
    <property type="entry name" value="ROD SHAPE-DETERMINING PROTEIN MRED"/>
    <property type="match status" value="1"/>
</dbReference>
<evidence type="ECO:0000256" key="2">
    <source>
        <dbReference type="ARBA" id="ARBA00007776"/>
    </source>
</evidence>
<evidence type="ECO:0000256" key="1">
    <source>
        <dbReference type="ARBA" id="ARBA00004651"/>
    </source>
</evidence>
<dbReference type="EMBL" id="LAQT01000007">
    <property type="protein sequence ID" value="KPC53399.1"/>
    <property type="molecule type" value="Genomic_DNA"/>
</dbReference>
<keyword evidence="10" id="KW-1185">Reference proteome</keyword>
<dbReference type="Proteomes" id="UP000037939">
    <property type="component" value="Unassembled WGS sequence"/>
</dbReference>
<gene>
    <name evidence="9" type="primary">mreD</name>
    <name evidence="9" type="ORF">WG78_09925</name>
</gene>
<proteinExistence type="inferred from homology"/>
<organism evidence="9 10">
    <name type="scientific">Amantichitinum ursilacus</name>
    <dbReference type="NCBI Taxonomy" id="857265"/>
    <lineage>
        <taxon>Bacteria</taxon>
        <taxon>Pseudomonadati</taxon>
        <taxon>Pseudomonadota</taxon>
        <taxon>Betaproteobacteria</taxon>
        <taxon>Neisseriales</taxon>
        <taxon>Chitinibacteraceae</taxon>
        <taxon>Amantichitinum</taxon>
    </lineage>
</organism>
<protein>
    <submittedName>
        <fullName evidence="9">Rod shape-determining protein MreD</fullName>
    </submittedName>
</protein>
<keyword evidence="7 8" id="KW-0472">Membrane</keyword>
<evidence type="ECO:0000256" key="5">
    <source>
        <dbReference type="ARBA" id="ARBA00022960"/>
    </source>
</evidence>
<comment type="caution">
    <text evidence="9">The sequence shown here is derived from an EMBL/GenBank/DDBJ whole genome shotgun (WGS) entry which is preliminary data.</text>
</comment>
<evidence type="ECO:0000256" key="4">
    <source>
        <dbReference type="ARBA" id="ARBA00022692"/>
    </source>
</evidence>
<feature type="transmembrane region" description="Helical" evidence="8">
    <location>
        <begin position="135"/>
        <end position="159"/>
    </location>
</feature>
<keyword evidence="5" id="KW-0133">Cell shape</keyword>
<comment type="subcellular location">
    <subcellularLocation>
        <location evidence="1">Cell membrane</location>
        <topology evidence="1">Multi-pass membrane protein</topology>
    </subcellularLocation>
</comment>
<dbReference type="AlphaFoldDB" id="A0A0N0XLK9"/>
<dbReference type="OrthoDB" id="5297408at2"/>
<feature type="transmembrane region" description="Helical" evidence="8">
    <location>
        <begin position="7"/>
        <end position="29"/>
    </location>
</feature>
<keyword evidence="3" id="KW-1003">Cell membrane</keyword>
<dbReference type="InterPro" id="IPR026034">
    <property type="entry name" value="MreD_proteobac"/>
</dbReference>
<evidence type="ECO:0000313" key="9">
    <source>
        <dbReference type="EMBL" id="KPC53399.1"/>
    </source>
</evidence>
<keyword evidence="6 8" id="KW-1133">Transmembrane helix</keyword>
<feature type="transmembrane region" description="Helical" evidence="8">
    <location>
        <begin position="104"/>
        <end position="129"/>
    </location>
</feature>
<dbReference type="PANTHER" id="PTHR37484:SF1">
    <property type="entry name" value="ROD SHAPE-DETERMINING PROTEIN MRED"/>
    <property type="match status" value="1"/>
</dbReference>
<dbReference type="STRING" id="857265.WG78_09925"/>
<comment type="similarity">
    <text evidence="2">Belongs to the MreD family.</text>
</comment>
<dbReference type="GO" id="GO:0008360">
    <property type="term" value="P:regulation of cell shape"/>
    <property type="evidence" value="ECO:0007669"/>
    <property type="project" value="UniProtKB-KW"/>
</dbReference>
<accession>A0A0N0XLK9</accession>
<reference evidence="9 10" key="1">
    <citation type="submission" date="2015-07" db="EMBL/GenBank/DDBJ databases">
        <title>Draft genome sequence of the Amantichitinum ursilacus IGB-41, a new chitin-degrading bacterium.</title>
        <authorList>
            <person name="Kirstahler P."/>
            <person name="Guenther M."/>
            <person name="Grumaz C."/>
            <person name="Rupp S."/>
            <person name="Zibek S."/>
            <person name="Sohn K."/>
        </authorList>
    </citation>
    <scope>NUCLEOTIDE SEQUENCE [LARGE SCALE GENOMIC DNA]</scope>
    <source>
        <strain evidence="9 10">IGB-41</strain>
    </source>
</reference>
<name>A0A0N0XLK9_9NEIS</name>
<keyword evidence="4 8" id="KW-0812">Transmembrane</keyword>
<sequence>MPVSSQLLRPVGGAFITFTFIVALVINLLPWQAEVANFTPDFVALFIVYWTLNQPRRVGVGVAFMLGVLMDVGDGNVLGQHAFAYAVIAYLTLSRQRLLNVFPFWQQALVTLGMLWLSQALMVIIRLLLGASFVGWGYFAGSVLAAIIWTPLSNLLLMYQRKPKSEAL</sequence>
<evidence type="ECO:0000256" key="8">
    <source>
        <dbReference type="SAM" id="Phobius"/>
    </source>
</evidence>
<evidence type="ECO:0000256" key="7">
    <source>
        <dbReference type="ARBA" id="ARBA00023136"/>
    </source>
</evidence>
<dbReference type="NCBIfam" id="TIGR03426">
    <property type="entry name" value="shape_MreD"/>
    <property type="match status" value="1"/>
</dbReference>
<dbReference type="GO" id="GO:0005886">
    <property type="term" value="C:plasma membrane"/>
    <property type="evidence" value="ECO:0007669"/>
    <property type="project" value="UniProtKB-SubCell"/>
</dbReference>
<dbReference type="InterPro" id="IPR007227">
    <property type="entry name" value="Cell_shape_determining_MreD"/>
</dbReference>
<dbReference type="Pfam" id="PF04093">
    <property type="entry name" value="MreD"/>
    <property type="match status" value="1"/>
</dbReference>